<feature type="region of interest" description="Disordered" evidence="1">
    <location>
        <begin position="27"/>
        <end position="46"/>
    </location>
</feature>
<dbReference type="EMBL" id="AP023094">
    <property type="protein sequence ID" value="BCE48412.1"/>
    <property type="molecule type" value="Genomic_DNA"/>
</dbReference>
<reference evidence="2" key="1">
    <citation type="submission" date="2020-05" db="EMBL/GenBank/DDBJ databases">
        <title>Complete genome sequence of Bradyrhizobium diazoefficiens XF1 isolated from soybean nodule.</title>
        <authorList>
            <person name="Noda R."/>
            <person name="Kakizaki K."/>
            <person name="Minamisawa K."/>
        </authorList>
    </citation>
    <scope>NUCLEOTIDE SEQUENCE</scope>
    <source>
        <strain evidence="2">XF1</strain>
    </source>
</reference>
<evidence type="ECO:0000256" key="1">
    <source>
        <dbReference type="SAM" id="MobiDB-lite"/>
    </source>
</evidence>
<sequence>MLTARQTEYLRSLVTATIQKADATAPRVFPDPREKPAARPTVTQAKPRTEVPRFIVQMFRSGRSECEPFGDVTFAMRHASLNAPATVWSADRVTIKDGTVHHPVSKKPLARYA</sequence>
<evidence type="ECO:0000313" key="4">
    <source>
        <dbReference type="EMBL" id="BCE91928.1"/>
    </source>
</evidence>
<reference evidence="3" key="3">
    <citation type="submission" date="2020-05" db="EMBL/GenBank/DDBJ databases">
        <title>Complete genome sequence of Bradyrhizobium diazoefficiens XF4 isolated from soybean nodule.</title>
        <authorList>
            <person name="Noda R."/>
            <person name="Kakizaki K."/>
            <person name="Minamisawa K."/>
        </authorList>
    </citation>
    <scope>NUCLEOTIDE SEQUENCE</scope>
    <source>
        <strain evidence="3">XF4</strain>
    </source>
</reference>
<dbReference type="EMBL" id="AP023099">
    <property type="protein sequence ID" value="BCE91928.1"/>
    <property type="molecule type" value="Genomic_DNA"/>
</dbReference>
<reference evidence="4" key="2">
    <citation type="submission" date="2020-05" db="EMBL/GenBank/DDBJ databases">
        <title>Complete genome sequence of Bradyrhizobium diazoefficiens XF10 isolated from soybean nodule.</title>
        <authorList>
            <person name="Noda R."/>
            <person name="Kakizaki K."/>
            <person name="Minamisawa K."/>
        </authorList>
    </citation>
    <scope>NUCLEOTIDE SEQUENCE</scope>
    <source>
        <strain evidence="4">XF10</strain>
    </source>
</reference>
<proteinExistence type="predicted"/>
<dbReference type="AlphaFoldDB" id="A0A809Z771"/>
<gene>
    <name evidence="4" type="ORF">XF10B_47260</name>
    <name evidence="2" type="ORF">XF1B_48280</name>
    <name evidence="3" type="ORF">XF4B_47610</name>
</gene>
<evidence type="ECO:0000313" key="2">
    <source>
        <dbReference type="EMBL" id="BCE22147.1"/>
    </source>
</evidence>
<name>A0A809Z771_9BRAD</name>
<evidence type="ECO:0000313" key="3">
    <source>
        <dbReference type="EMBL" id="BCE48412.1"/>
    </source>
</evidence>
<organism evidence="3">
    <name type="scientific">Bradyrhizobium diazoefficiens</name>
    <dbReference type="NCBI Taxonomy" id="1355477"/>
    <lineage>
        <taxon>Bacteria</taxon>
        <taxon>Pseudomonadati</taxon>
        <taxon>Pseudomonadota</taxon>
        <taxon>Alphaproteobacteria</taxon>
        <taxon>Hyphomicrobiales</taxon>
        <taxon>Nitrobacteraceae</taxon>
        <taxon>Bradyrhizobium</taxon>
    </lineage>
</organism>
<protein>
    <submittedName>
        <fullName evidence="3">Uncharacterized protein</fullName>
    </submittedName>
</protein>
<dbReference type="EMBL" id="AP023091">
    <property type="protein sequence ID" value="BCE22147.1"/>
    <property type="molecule type" value="Genomic_DNA"/>
</dbReference>
<accession>A0A809Z771</accession>